<dbReference type="GO" id="GO:0046961">
    <property type="term" value="F:proton-transporting ATPase activity, rotational mechanism"/>
    <property type="evidence" value="ECO:0007669"/>
    <property type="project" value="Ensembl"/>
</dbReference>
<evidence type="ECO:0000256" key="3">
    <source>
        <dbReference type="ARBA" id="ARBA00022781"/>
    </source>
</evidence>
<keyword evidence="2 6" id="KW-0813">Transport</keyword>
<dbReference type="GO" id="GO:0005765">
    <property type="term" value="C:lysosomal membrane"/>
    <property type="evidence" value="ECO:0007669"/>
    <property type="project" value="TreeGrafter"/>
</dbReference>
<dbReference type="Gene3D" id="3.30.70.100">
    <property type="match status" value="1"/>
</dbReference>
<evidence type="ECO:0000313" key="7">
    <source>
        <dbReference type="Ensembl" id="ENSSMRP00000007526.1"/>
    </source>
</evidence>
<evidence type="ECO:0000256" key="2">
    <source>
        <dbReference type="ARBA" id="ARBA00022448"/>
    </source>
</evidence>
<proteinExistence type="inferred from homology"/>
<evidence type="ECO:0000256" key="6">
    <source>
        <dbReference type="RuleBase" id="RU364010"/>
    </source>
</evidence>
<dbReference type="InterPro" id="IPR036132">
    <property type="entry name" value="Vac_ATP_synth_c_sf"/>
</dbReference>
<dbReference type="PANTHER" id="PTHR10137:SF4">
    <property type="entry name" value="V-TYPE PROTON ATPASE SUBUNIT C 2"/>
    <property type="match status" value="1"/>
</dbReference>
<comment type="function">
    <text evidence="5 6">Subunit of the V1 complex of vacuolar(H+)-ATPase (V-ATPase), a multisubunit enzyme composed of a peripheral complex (V1) that hydrolyzes ATP and a membrane integral complex (V0) that translocates protons. V-ATPase is responsible for acidifying and maintaining the pH of intracellular compartments and in some cell types, is targeted to the plasma membrane, where it is responsible for acidifying the extracellular environment. Subunit C is necessary for the assembly of the catalytic sector of the enzyme and is likely to have a specific function in its catalytic activity.</text>
</comment>
<protein>
    <recommendedName>
        <fullName evidence="6">V-type proton ATPase subunit C</fullName>
    </recommendedName>
</protein>
<dbReference type="AlphaFoldDB" id="A0A8D0DIX4"/>
<dbReference type="Proteomes" id="UP000694421">
    <property type="component" value="Unplaced"/>
</dbReference>
<dbReference type="Ensembl" id="ENSSMRT00000008812.1">
    <property type="protein sequence ID" value="ENSSMRP00000007537.1"/>
    <property type="gene ID" value="ENSSMRG00000006042.1"/>
</dbReference>
<keyword evidence="4 6" id="KW-0406">Ion transport</keyword>
<dbReference type="PANTHER" id="PTHR10137">
    <property type="entry name" value="V-TYPE PROTON ATPASE SUBUNIT C"/>
    <property type="match status" value="1"/>
</dbReference>
<keyword evidence="3 6" id="KW-0375">Hydrogen ion transport</keyword>
<dbReference type="Gene3D" id="3.30.70.1180">
    <property type="entry name" value="Vacuolar atp synthase subunit c, domain 1"/>
    <property type="match status" value="1"/>
</dbReference>
<evidence type="ECO:0000313" key="8">
    <source>
        <dbReference type="Proteomes" id="UP000694421"/>
    </source>
</evidence>
<dbReference type="GeneTree" id="ENSGT00390000004263"/>
<dbReference type="CDD" id="cd14785">
    <property type="entry name" value="V-ATPase_C"/>
    <property type="match status" value="1"/>
</dbReference>
<dbReference type="InterPro" id="IPR004907">
    <property type="entry name" value="ATPase_V1-cplx_csu"/>
</dbReference>
<organism evidence="7 8">
    <name type="scientific">Salvator merianae</name>
    <name type="common">Argentine black and white tegu</name>
    <name type="synonym">Tupinambis merianae</name>
    <dbReference type="NCBI Taxonomy" id="96440"/>
    <lineage>
        <taxon>Eukaryota</taxon>
        <taxon>Metazoa</taxon>
        <taxon>Chordata</taxon>
        <taxon>Craniata</taxon>
        <taxon>Vertebrata</taxon>
        <taxon>Euteleostomi</taxon>
        <taxon>Lepidosauria</taxon>
        <taxon>Squamata</taxon>
        <taxon>Bifurcata</taxon>
        <taxon>Unidentata</taxon>
        <taxon>Episquamata</taxon>
        <taxon>Laterata</taxon>
        <taxon>Teiioidea</taxon>
        <taxon>Teiidae</taxon>
        <taxon>Salvator</taxon>
    </lineage>
</organism>
<dbReference type="Ensembl" id="ENSSMRT00000008798.1">
    <property type="protein sequence ID" value="ENSSMRP00000007526.1"/>
    <property type="gene ID" value="ENSSMRG00000006042.1"/>
</dbReference>
<dbReference type="Gene3D" id="1.20.1460.10">
    <property type="entry name" value="subunit c (vma5p) of the yeast v-atpase, domain 2"/>
    <property type="match status" value="1"/>
</dbReference>
<name>A0A8D0DIX4_SALMN</name>
<accession>A0A8D0DIX4</accession>
<comment type="similarity">
    <text evidence="1 6">Belongs to the V-ATPase C subunit family.</text>
</comment>
<reference evidence="7" key="1">
    <citation type="submission" date="2025-05" db="UniProtKB">
        <authorList>
            <consortium name="Ensembl"/>
        </authorList>
    </citation>
    <scope>IDENTIFICATION</scope>
</reference>
<dbReference type="OMA" id="KSSYIQW"/>
<dbReference type="FunFam" id="1.20.1460.10:FF:000004">
    <property type="entry name" value="V-type proton ATPase subunit C"/>
    <property type="match status" value="1"/>
</dbReference>
<sequence length="382" mass="43694">MSEFWLISAPGDKANLIAWERMNTVTSKANLSCNSKFIIPDLKVGTLDALVGLSDDLGKLDSFAESVIKKIAQYIGEVMEDSKDRVQESLLANGVDLVSYLMRFEWDMAKYPIKQPLKNISEALAKQISQIEADMKNRAAAYNNIKGNLQNLEKKTTGNLLTRTLTDIVNKEDFVLNSEYLITLLVVVPKTSYVQWQKTYELLSNMVVPRSTKLIAEDAEGGLFTVTLFRKVMDEFKVKARENKFIVREFYFDEKELKSEKEEMRKLASDKKQQYGPLLRWLKVNFSEAFVAWIHIKALRVFSESVLRYGLPVNFQAMLLQPNKKSTKKLREVLNAVFKHLDEVAAASIMDTSLDIPGLQLSNQDYYPYVYFKIDLSILDCS</sequence>
<keyword evidence="8" id="KW-1185">Reference proteome</keyword>
<comment type="subunit">
    <text evidence="6">V-ATPase is a heteromultimeric enzyme made up of two complexes: the ATP-hydrolytic V1 complex and the proton translocation V0 complex. The V1 complex consists of three catalytic AB heterodimers that form a heterohexamer, three peripheral stalks each consisting of EG heterodimers, one central rotor including subunits D and F, and the regulatory subunits C and H. The proton translocation complex V0 consists of the proton transport subunit a, a ring of proteolipid subunits c9c'', rotary subunit d, subunits e and f, and two accessory subunits.</text>
</comment>
<dbReference type="GO" id="GO:0042802">
    <property type="term" value="F:identical protein binding"/>
    <property type="evidence" value="ECO:0007669"/>
    <property type="project" value="Ensembl"/>
</dbReference>
<dbReference type="SUPFAM" id="SSF118203">
    <property type="entry name" value="Vacuolar ATP synthase subunit C"/>
    <property type="match status" value="1"/>
</dbReference>
<evidence type="ECO:0000256" key="4">
    <source>
        <dbReference type="ARBA" id="ARBA00023065"/>
    </source>
</evidence>
<evidence type="ECO:0000256" key="1">
    <source>
        <dbReference type="ARBA" id="ARBA00006138"/>
    </source>
</evidence>
<evidence type="ECO:0000256" key="5">
    <source>
        <dbReference type="ARBA" id="ARBA00046006"/>
    </source>
</evidence>
<dbReference type="GO" id="GO:0000221">
    <property type="term" value="C:vacuolar proton-transporting V-type ATPase, V1 domain"/>
    <property type="evidence" value="ECO:0007669"/>
    <property type="project" value="TreeGrafter"/>
</dbReference>
<dbReference type="Pfam" id="PF03223">
    <property type="entry name" value="V-ATPase_C"/>
    <property type="match status" value="1"/>
</dbReference>
<dbReference type="GO" id="GO:0030177">
    <property type="term" value="P:positive regulation of Wnt signaling pathway"/>
    <property type="evidence" value="ECO:0007669"/>
    <property type="project" value="Ensembl"/>
</dbReference>
<dbReference type="FunFam" id="3.30.70.100:FF:000002">
    <property type="entry name" value="V-type proton ATPase subunit C"/>
    <property type="match status" value="1"/>
</dbReference>